<keyword evidence="2" id="KW-1185">Reference proteome</keyword>
<comment type="caution">
    <text evidence="1">The sequence shown here is derived from an EMBL/GenBank/DDBJ whole genome shotgun (WGS) entry which is preliminary data.</text>
</comment>
<accession>A0ABQ1I401</accession>
<dbReference type="EMBL" id="BMDY01000015">
    <property type="protein sequence ID" value="GGB11215.1"/>
    <property type="molecule type" value="Genomic_DNA"/>
</dbReference>
<reference evidence="2" key="1">
    <citation type="journal article" date="2019" name="Int. J. Syst. Evol. Microbiol.">
        <title>The Global Catalogue of Microorganisms (GCM) 10K type strain sequencing project: providing services to taxonomists for standard genome sequencing and annotation.</title>
        <authorList>
            <consortium name="The Broad Institute Genomics Platform"/>
            <consortium name="The Broad Institute Genome Sequencing Center for Infectious Disease"/>
            <person name="Wu L."/>
            <person name="Ma J."/>
        </authorList>
    </citation>
    <scope>NUCLEOTIDE SEQUENCE [LARGE SCALE GENOMIC DNA]</scope>
    <source>
        <strain evidence="2">CGMCC 1.10131</strain>
    </source>
</reference>
<dbReference type="RefSeq" id="WP_055733217.1">
    <property type="nucleotide sequence ID" value="NZ_BMDY01000015.1"/>
</dbReference>
<protein>
    <recommendedName>
        <fullName evidence="3">DUF1820 domain-containing protein</fullName>
    </recommendedName>
</protein>
<sequence length="103" mass="11731">MSQLYRVNFICNGKTYELYAKQVQQSGLFGFIEISEFVFNSRAQVVVDPSEEKLKTEFAGVERTYLPMHNILRIDQVDKLGTAKIHDGPSVMPFPSPLYTSKP</sequence>
<dbReference type="Proteomes" id="UP000651977">
    <property type="component" value="Unassembled WGS sequence"/>
</dbReference>
<evidence type="ECO:0008006" key="3">
    <source>
        <dbReference type="Google" id="ProtNLM"/>
    </source>
</evidence>
<evidence type="ECO:0000313" key="1">
    <source>
        <dbReference type="EMBL" id="GGB11215.1"/>
    </source>
</evidence>
<dbReference type="PIRSF" id="PIRSF028538">
    <property type="entry name" value="DUF1820"/>
    <property type="match status" value="1"/>
</dbReference>
<name>A0ABQ1I401_9ALTE</name>
<dbReference type="InterPro" id="IPR014949">
    <property type="entry name" value="DUF1820"/>
</dbReference>
<gene>
    <name evidence="1" type="ORF">GCM10007414_25820</name>
</gene>
<dbReference type="Pfam" id="PF08850">
    <property type="entry name" value="DUF1820"/>
    <property type="match status" value="1"/>
</dbReference>
<proteinExistence type="predicted"/>
<organism evidence="1 2">
    <name type="scientific">Agarivorans gilvus</name>
    <dbReference type="NCBI Taxonomy" id="680279"/>
    <lineage>
        <taxon>Bacteria</taxon>
        <taxon>Pseudomonadati</taxon>
        <taxon>Pseudomonadota</taxon>
        <taxon>Gammaproteobacteria</taxon>
        <taxon>Alteromonadales</taxon>
        <taxon>Alteromonadaceae</taxon>
        <taxon>Agarivorans</taxon>
    </lineage>
</organism>
<evidence type="ECO:0000313" key="2">
    <source>
        <dbReference type="Proteomes" id="UP000651977"/>
    </source>
</evidence>